<dbReference type="RefSeq" id="WP_377912461.1">
    <property type="nucleotide sequence ID" value="NZ_JBHRZT010000020.1"/>
</dbReference>
<organism evidence="1 2">
    <name type="scientific">Bacillus songklensis</name>
    <dbReference type="NCBI Taxonomy" id="1069116"/>
    <lineage>
        <taxon>Bacteria</taxon>
        <taxon>Bacillati</taxon>
        <taxon>Bacillota</taxon>
        <taxon>Bacilli</taxon>
        <taxon>Bacillales</taxon>
        <taxon>Bacillaceae</taxon>
        <taxon>Bacillus</taxon>
    </lineage>
</organism>
<gene>
    <name evidence="1" type="ORF">ACFOU2_04130</name>
</gene>
<keyword evidence="2" id="KW-1185">Reference proteome</keyword>
<evidence type="ECO:0000313" key="2">
    <source>
        <dbReference type="Proteomes" id="UP001595752"/>
    </source>
</evidence>
<proteinExistence type="predicted"/>
<dbReference type="EMBL" id="JBHRZT010000020">
    <property type="protein sequence ID" value="MFC3882727.1"/>
    <property type="molecule type" value="Genomic_DNA"/>
</dbReference>
<dbReference type="InterPro" id="IPR009920">
    <property type="entry name" value="HEPPP_synth_su1"/>
</dbReference>
<protein>
    <submittedName>
        <fullName evidence="1">Heptaprenyl diphosphate synthase component 1</fullName>
    </submittedName>
</protein>
<comment type="caution">
    <text evidence="1">The sequence shown here is derived from an EMBL/GenBank/DDBJ whole genome shotgun (WGS) entry which is preliminary data.</text>
</comment>
<sequence length="259" mass="30627">MIVQNIIDIVAEIKERLQSELNHPYVKKFIHHPIIDEDKLLYLCSFMQQASVKEEQLKVYVISVMLVQIALDTHDLVSTEPVMNDQHLLQERQLTVLAGVHYSSLYYNYLSKNGFLQFMSETASAIKMINVEKMKYYKQEFQSVDDMMNSLFTIETALIQSVCSYFHNEEWKRLLAHALFIKRLIHEKMVYINHGTSRLFDWLRSYLSIHKDDHQDILEIVEHYISKSRKIIDDLNSSLHFNEQLKMNLNQLIMSTSNH</sequence>
<reference evidence="2" key="1">
    <citation type="journal article" date="2019" name="Int. J. Syst. Evol. Microbiol.">
        <title>The Global Catalogue of Microorganisms (GCM) 10K type strain sequencing project: providing services to taxonomists for standard genome sequencing and annotation.</title>
        <authorList>
            <consortium name="The Broad Institute Genomics Platform"/>
            <consortium name="The Broad Institute Genome Sequencing Center for Infectious Disease"/>
            <person name="Wu L."/>
            <person name="Ma J."/>
        </authorList>
    </citation>
    <scope>NUCLEOTIDE SEQUENCE [LARGE SCALE GENOMIC DNA]</scope>
    <source>
        <strain evidence="2">CCUG 61889</strain>
    </source>
</reference>
<dbReference type="Pfam" id="PF07307">
    <property type="entry name" value="HEPPP_synt_1"/>
    <property type="match status" value="1"/>
</dbReference>
<dbReference type="Gene3D" id="1.20.120.1450">
    <property type="match status" value="1"/>
</dbReference>
<dbReference type="Proteomes" id="UP001595752">
    <property type="component" value="Unassembled WGS sequence"/>
</dbReference>
<evidence type="ECO:0000313" key="1">
    <source>
        <dbReference type="EMBL" id="MFC3882727.1"/>
    </source>
</evidence>
<accession>A0ABV8AZ30</accession>
<name>A0ABV8AZ30_9BACI</name>